<feature type="transmembrane region" description="Helical" evidence="1">
    <location>
        <begin position="99"/>
        <end position="120"/>
    </location>
</feature>
<dbReference type="Proteomes" id="UP001595955">
    <property type="component" value="Unassembled WGS sequence"/>
</dbReference>
<dbReference type="RefSeq" id="WP_122825285.1">
    <property type="nucleotide sequence ID" value="NZ_CP033325.1"/>
</dbReference>
<accession>A0ABV9D7M0</accession>
<organism evidence="2 3">
    <name type="scientific">Georgenia faecalis</name>
    <dbReference type="NCBI Taxonomy" id="2483799"/>
    <lineage>
        <taxon>Bacteria</taxon>
        <taxon>Bacillati</taxon>
        <taxon>Actinomycetota</taxon>
        <taxon>Actinomycetes</taxon>
        <taxon>Micrococcales</taxon>
        <taxon>Bogoriellaceae</taxon>
        <taxon>Georgenia</taxon>
    </lineage>
</organism>
<sequence>MSTSASERGERDFWLVRLLDHALRDDLGLRPAHRVRAGLILLALLLLLAVGVPLLLTMVGRRDAALALGVVFVVVLGAGGLVCRGIGEHKGSSVWKSSGYFFGAAAYGATATVSLINGVHRLLAGS</sequence>
<feature type="transmembrane region" description="Helical" evidence="1">
    <location>
        <begin position="39"/>
        <end position="59"/>
    </location>
</feature>
<protein>
    <submittedName>
        <fullName evidence="2">Uncharacterized protein</fullName>
    </submittedName>
</protein>
<proteinExistence type="predicted"/>
<evidence type="ECO:0000313" key="3">
    <source>
        <dbReference type="Proteomes" id="UP001595955"/>
    </source>
</evidence>
<evidence type="ECO:0000256" key="1">
    <source>
        <dbReference type="SAM" id="Phobius"/>
    </source>
</evidence>
<keyword evidence="1" id="KW-0812">Transmembrane</keyword>
<keyword evidence="3" id="KW-1185">Reference proteome</keyword>
<name>A0ABV9D7M0_9MICO</name>
<dbReference type="EMBL" id="JBHSGF010000003">
    <property type="protein sequence ID" value="MFC4554731.1"/>
    <property type="molecule type" value="Genomic_DNA"/>
</dbReference>
<evidence type="ECO:0000313" key="2">
    <source>
        <dbReference type="EMBL" id="MFC4554731.1"/>
    </source>
</evidence>
<comment type="caution">
    <text evidence="2">The sequence shown here is derived from an EMBL/GenBank/DDBJ whole genome shotgun (WGS) entry which is preliminary data.</text>
</comment>
<keyword evidence="1" id="KW-1133">Transmembrane helix</keyword>
<reference evidence="3" key="1">
    <citation type="journal article" date="2019" name="Int. J. Syst. Evol. Microbiol.">
        <title>The Global Catalogue of Microorganisms (GCM) 10K type strain sequencing project: providing services to taxonomists for standard genome sequencing and annotation.</title>
        <authorList>
            <consortium name="The Broad Institute Genomics Platform"/>
            <consortium name="The Broad Institute Genome Sequencing Center for Infectious Disease"/>
            <person name="Wu L."/>
            <person name="Ma J."/>
        </authorList>
    </citation>
    <scope>NUCLEOTIDE SEQUENCE [LARGE SCALE GENOMIC DNA]</scope>
    <source>
        <strain evidence="3">JCM 3369</strain>
    </source>
</reference>
<gene>
    <name evidence="2" type="ORF">ACFO3F_05675</name>
</gene>
<keyword evidence="1" id="KW-0472">Membrane</keyword>
<feature type="transmembrane region" description="Helical" evidence="1">
    <location>
        <begin position="65"/>
        <end position="87"/>
    </location>
</feature>